<keyword evidence="2 5" id="KW-0479">Metal-binding</keyword>
<feature type="transmembrane region" description="Helical" evidence="7">
    <location>
        <begin position="21"/>
        <end position="37"/>
    </location>
</feature>
<dbReference type="Pfam" id="PF00067">
    <property type="entry name" value="p450"/>
    <property type="match status" value="1"/>
</dbReference>
<dbReference type="PANTHER" id="PTHR24296">
    <property type="entry name" value="CYTOCHROME P450"/>
    <property type="match status" value="1"/>
</dbReference>
<dbReference type="STRING" id="3469.A0A4Y7IK92"/>
<dbReference type="Proteomes" id="UP000316621">
    <property type="component" value="Chromosome 2"/>
</dbReference>
<dbReference type="PROSITE" id="PS00086">
    <property type="entry name" value="CYTOCHROME_P450"/>
    <property type="match status" value="1"/>
</dbReference>
<dbReference type="OMA" id="WFLNMNF"/>
<dbReference type="GO" id="GO:0033075">
    <property type="term" value="P:isoquinoline alkaloid biosynthetic process"/>
    <property type="evidence" value="ECO:0007669"/>
    <property type="project" value="UniProtKB-ARBA"/>
</dbReference>
<evidence type="ECO:0000256" key="2">
    <source>
        <dbReference type="ARBA" id="ARBA00022723"/>
    </source>
</evidence>
<dbReference type="Gene3D" id="1.10.630.10">
    <property type="entry name" value="Cytochrome P450"/>
    <property type="match status" value="1"/>
</dbReference>
<evidence type="ECO:0000256" key="4">
    <source>
        <dbReference type="ARBA" id="ARBA00023004"/>
    </source>
</evidence>
<name>A0A4Y7IK92_PAPSO</name>
<feature type="binding site" description="axial binding residue" evidence="5">
    <location>
        <position position="471"/>
    </location>
    <ligand>
        <name>heme</name>
        <dbReference type="ChEBI" id="CHEBI:30413"/>
    </ligand>
    <ligandPart>
        <name>Fe</name>
        <dbReference type="ChEBI" id="CHEBI:18248"/>
    </ligandPart>
</feature>
<dbReference type="EMBL" id="CM010716">
    <property type="protein sequence ID" value="RZC49314.1"/>
    <property type="molecule type" value="Genomic_DNA"/>
</dbReference>
<evidence type="ECO:0000256" key="5">
    <source>
        <dbReference type="PIRSR" id="PIRSR602401-1"/>
    </source>
</evidence>
<dbReference type="SUPFAM" id="SSF48264">
    <property type="entry name" value="Cytochrome P450"/>
    <property type="match status" value="1"/>
</dbReference>
<dbReference type="InterPro" id="IPR002401">
    <property type="entry name" value="Cyt_P450_E_grp-I"/>
</dbReference>
<protein>
    <recommendedName>
        <fullName evidence="10">Cytochrome P450</fullName>
    </recommendedName>
</protein>
<comment type="similarity">
    <text evidence="1 6">Belongs to the cytochrome P450 family.</text>
</comment>
<reference evidence="8 9" key="1">
    <citation type="journal article" date="2018" name="Science">
        <title>The opium poppy genome and morphinan production.</title>
        <authorList>
            <person name="Guo L."/>
            <person name="Winzer T."/>
            <person name="Yang X."/>
            <person name="Li Y."/>
            <person name="Ning Z."/>
            <person name="He Z."/>
            <person name="Teodor R."/>
            <person name="Lu Y."/>
            <person name="Bowser T.A."/>
            <person name="Graham I.A."/>
            <person name="Ye K."/>
        </authorList>
    </citation>
    <scope>NUCLEOTIDE SEQUENCE [LARGE SCALE GENOMIC DNA]</scope>
    <source>
        <strain evidence="9">cv. HN1</strain>
        <tissue evidence="8">Leaves</tissue>
    </source>
</reference>
<keyword evidence="7" id="KW-0812">Transmembrane</keyword>
<dbReference type="Gramene" id="RZC49314">
    <property type="protein sequence ID" value="RZC49314"/>
    <property type="gene ID" value="C5167_017735"/>
</dbReference>
<evidence type="ECO:0000256" key="3">
    <source>
        <dbReference type="ARBA" id="ARBA00023002"/>
    </source>
</evidence>
<gene>
    <name evidence="8" type="ORF">C5167_017735</name>
</gene>
<keyword evidence="3 6" id="KW-0560">Oxidoreductase</keyword>
<comment type="cofactor">
    <cofactor evidence="5">
        <name>heme</name>
        <dbReference type="ChEBI" id="CHEBI:30413"/>
    </cofactor>
</comment>
<dbReference type="InterPro" id="IPR036396">
    <property type="entry name" value="Cyt_P450_sf"/>
</dbReference>
<sequence length="525" mass="61103">MHYISPILSSIQLFLKNWPEFYLAFICLFSITWYFKLKNQPIVHWPILDILPSLLLNYHHINEWTVDISKVFGGTRVEKGPFFSPLNVLLTCDPQNIEYMVKTNFSNYPKGSEYKKTFDVLGDGLFNIDFHSWHIQRRMARLTFASKKARDIIAKMTQKVVQDSLLPLLEYVARQSSIVDLEDMFMRYTFDTSVSIIFGTNPNYLAPDFPRNDFANAMEDASEAVFYRHVVPSLWKKLCHWLMVGNERKMKNAWRTMDRHLAQYISAQREDRVKETEETNLLQVYMSNKEEANNEQLLADEDKFLRDTALTLMFAGRDTTGTALTWFLYMVSKNPRVEAKILEELKLIYSVKDKEGEEDDLRSEKGLKLFDAQDIKKMVYLQAALYECLRLYPSLPLNRKGALKDDVLPDGTVVKQGMMIIFSTYAMGRMEWVWGKDCLEFKPERWLDMDGGRNLESMSKFFTFSIGPRTCLGKDMAFMIIKSAASAMLFNFKIEVLKGQNVQPKPSLTLKTKNGLKVMIKRRIL</sequence>
<dbReference type="InterPro" id="IPR001128">
    <property type="entry name" value="Cyt_P450"/>
</dbReference>
<dbReference type="GO" id="GO:0005506">
    <property type="term" value="F:iron ion binding"/>
    <property type="evidence" value="ECO:0007669"/>
    <property type="project" value="InterPro"/>
</dbReference>
<dbReference type="PRINTS" id="PR00385">
    <property type="entry name" value="P450"/>
</dbReference>
<dbReference type="PRINTS" id="PR00463">
    <property type="entry name" value="EP450I"/>
</dbReference>
<dbReference type="GO" id="GO:0006629">
    <property type="term" value="P:lipid metabolic process"/>
    <property type="evidence" value="ECO:0007669"/>
    <property type="project" value="UniProtKB-ARBA"/>
</dbReference>
<dbReference type="GO" id="GO:0020037">
    <property type="term" value="F:heme binding"/>
    <property type="evidence" value="ECO:0007669"/>
    <property type="project" value="InterPro"/>
</dbReference>
<accession>A0A4Y7IK92</accession>
<dbReference type="InterPro" id="IPR017972">
    <property type="entry name" value="Cyt_P450_CS"/>
</dbReference>
<keyword evidence="6" id="KW-0503">Monooxygenase</keyword>
<keyword evidence="9" id="KW-1185">Reference proteome</keyword>
<dbReference type="CDD" id="cd11064">
    <property type="entry name" value="CYP86A"/>
    <property type="match status" value="1"/>
</dbReference>
<keyword evidence="4 5" id="KW-0408">Iron</keyword>
<proteinExistence type="inferred from homology"/>
<keyword evidence="5 6" id="KW-0349">Heme</keyword>
<organism evidence="8 9">
    <name type="scientific">Papaver somniferum</name>
    <name type="common">Opium poppy</name>
    <dbReference type="NCBI Taxonomy" id="3469"/>
    <lineage>
        <taxon>Eukaryota</taxon>
        <taxon>Viridiplantae</taxon>
        <taxon>Streptophyta</taxon>
        <taxon>Embryophyta</taxon>
        <taxon>Tracheophyta</taxon>
        <taxon>Spermatophyta</taxon>
        <taxon>Magnoliopsida</taxon>
        <taxon>Ranunculales</taxon>
        <taxon>Papaveraceae</taxon>
        <taxon>Papaveroideae</taxon>
        <taxon>Papaver</taxon>
    </lineage>
</organism>
<evidence type="ECO:0000256" key="6">
    <source>
        <dbReference type="RuleBase" id="RU000461"/>
    </source>
</evidence>
<dbReference type="GO" id="GO:0004497">
    <property type="term" value="F:monooxygenase activity"/>
    <property type="evidence" value="ECO:0007669"/>
    <property type="project" value="UniProtKB-KW"/>
</dbReference>
<evidence type="ECO:0000256" key="1">
    <source>
        <dbReference type="ARBA" id="ARBA00010617"/>
    </source>
</evidence>
<keyword evidence="7" id="KW-0472">Membrane</keyword>
<evidence type="ECO:0000256" key="7">
    <source>
        <dbReference type="SAM" id="Phobius"/>
    </source>
</evidence>
<dbReference type="GO" id="GO:0016705">
    <property type="term" value="F:oxidoreductase activity, acting on paired donors, with incorporation or reduction of molecular oxygen"/>
    <property type="evidence" value="ECO:0007669"/>
    <property type="project" value="InterPro"/>
</dbReference>
<dbReference type="AlphaFoldDB" id="A0A4Y7IK92"/>
<evidence type="ECO:0000313" key="9">
    <source>
        <dbReference type="Proteomes" id="UP000316621"/>
    </source>
</evidence>
<evidence type="ECO:0000313" key="8">
    <source>
        <dbReference type="EMBL" id="RZC49314.1"/>
    </source>
</evidence>
<dbReference type="OrthoDB" id="1470350at2759"/>
<evidence type="ECO:0008006" key="10">
    <source>
        <dbReference type="Google" id="ProtNLM"/>
    </source>
</evidence>
<keyword evidence="7" id="KW-1133">Transmembrane helix</keyword>